<proteinExistence type="predicted"/>
<keyword evidence="1 2" id="KW-0103">Bromodomain</keyword>
<dbReference type="OrthoDB" id="21449at2759"/>
<dbReference type="InterPro" id="IPR051831">
    <property type="entry name" value="Bromodomain_contain_prot"/>
</dbReference>
<dbReference type="Proteomes" id="UP000187406">
    <property type="component" value="Unassembled WGS sequence"/>
</dbReference>
<feature type="compositionally biased region" description="Low complexity" evidence="3">
    <location>
        <begin position="29"/>
        <end position="39"/>
    </location>
</feature>
<comment type="caution">
    <text evidence="5">The sequence shown here is derived from an EMBL/GenBank/DDBJ whole genome shotgun (WGS) entry which is preliminary data.</text>
</comment>
<dbReference type="InterPro" id="IPR018359">
    <property type="entry name" value="Bromodomain_CS"/>
</dbReference>
<dbReference type="CDD" id="cd04369">
    <property type="entry name" value="Bromodomain"/>
    <property type="match status" value="1"/>
</dbReference>
<dbReference type="SMART" id="SM00297">
    <property type="entry name" value="BROMO"/>
    <property type="match status" value="1"/>
</dbReference>
<dbReference type="InterPro" id="IPR036427">
    <property type="entry name" value="Bromodomain-like_sf"/>
</dbReference>
<dbReference type="PROSITE" id="PS50014">
    <property type="entry name" value="BROMODOMAIN_2"/>
    <property type="match status" value="1"/>
</dbReference>
<feature type="region of interest" description="Disordered" evidence="3">
    <location>
        <begin position="263"/>
        <end position="288"/>
    </location>
</feature>
<dbReference type="PANTHER" id="PTHR22881">
    <property type="entry name" value="BROMODOMAIN CONTAINING PROTEIN"/>
    <property type="match status" value="1"/>
</dbReference>
<evidence type="ECO:0000256" key="1">
    <source>
        <dbReference type="ARBA" id="ARBA00023117"/>
    </source>
</evidence>
<feature type="region of interest" description="Disordered" evidence="3">
    <location>
        <begin position="1"/>
        <end position="122"/>
    </location>
</feature>
<evidence type="ECO:0000259" key="4">
    <source>
        <dbReference type="PROSITE" id="PS50014"/>
    </source>
</evidence>
<dbReference type="Pfam" id="PF00439">
    <property type="entry name" value="Bromodomain"/>
    <property type="match status" value="1"/>
</dbReference>
<feature type="compositionally biased region" description="Polar residues" evidence="3">
    <location>
        <begin position="108"/>
        <end position="117"/>
    </location>
</feature>
<dbReference type="PANTHER" id="PTHR22881:SF11">
    <property type="entry name" value="BROMODOMAIN-CONTAINING PROTEIN DDB_G0270170-LIKE ISOFORM X1"/>
    <property type="match status" value="1"/>
</dbReference>
<feature type="compositionally biased region" description="Polar residues" evidence="3">
    <location>
        <begin position="673"/>
        <end position="686"/>
    </location>
</feature>
<feature type="compositionally biased region" description="Acidic residues" evidence="3">
    <location>
        <begin position="74"/>
        <end position="83"/>
    </location>
</feature>
<feature type="compositionally biased region" description="Basic residues" evidence="3">
    <location>
        <begin position="8"/>
        <end position="17"/>
    </location>
</feature>
<keyword evidence="6" id="KW-1185">Reference proteome</keyword>
<dbReference type="EMBL" id="BDDD01004697">
    <property type="protein sequence ID" value="GAV88136.1"/>
    <property type="molecule type" value="Genomic_DNA"/>
</dbReference>
<dbReference type="PROSITE" id="PS00633">
    <property type="entry name" value="BROMODOMAIN_1"/>
    <property type="match status" value="1"/>
</dbReference>
<feature type="compositionally biased region" description="Basic residues" evidence="3">
    <location>
        <begin position="275"/>
        <end position="287"/>
    </location>
</feature>
<dbReference type="PRINTS" id="PR00503">
    <property type="entry name" value="BROMODOMAIN"/>
</dbReference>
<dbReference type="Gene3D" id="1.20.920.10">
    <property type="entry name" value="Bromodomain-like"/>
    <property type="match status" value="1"/>
</dbReference>
<evidence type="ECO:0000313" key="5">
    <source>
        <dbReference type="EMBL" id="GAV88136.1"/>
    </source>
</evidence>
<feature type="compositionally biased region" description="Polar residues" evidence="3">
    <location>
        <begin position="40"/>
        <end position="53"/>
    </location>
</feature>
<dbReference type="STRING" id="3775.A0A1Q3D6I1"/>
<dbReference type="InParanoid" id="A0A1Q3D6I1"/>
<dbReference type="SUPFAM" id="SSF47370">
    <property type="entry name" value="Bromodomain"/>
    <property type="match status" value="1"/>
</dbReference>
<name>A0A1Q3D6I1_CEPFO</name>
<protein>
    <submittedName>
        <fullName evidence="5">Bromodomain domain-containing protein</fullName>
    </submittedName>
</protein>
<feature type="domain" description="Bromo" evidence="4">
    <location>
        <begin position="176"/>
        <end position="246"/>
    </location>
</feature>
<accession>A0A1Q3D6I1</accession>
<evidence type="ECO:0000256" key="2">
    <source>
        <dbReference type="PROSITE-ProRule" id="PRU00035"/>
    </source>
</evidence>
<feature type="compositionally biased region" description="Basic and acidic residues" evidence="3">
    <location>
        <begin position="263"/>
        <end position="274"/>
    </location>
</feature>
<organism evidence="5 6">
    <name type="scientific">Cephalotus follicularis</name>
    <name type="common">Albany pitcher plant</name>
    <dbReference type="NCBI Taxonomy" id="3775"/>
    <lineage>
        <taxon>Eukaryota</taxon>
        <taxon>Viridiplantae</taxon>
        <taxon>Streptophyta</taxon>
        <taxon>Embryophyta</taxon>
        <taxon>Tracheophyta</taxon>
        <taxon>Spermatophyta</taxon>
        <taxon>Magnoliopsida</taxon>
        <taxon>eudicotyledons</taxon>
        <taxon>Gunneridae</taxon>
        <taxon>Pentapetalae</taxon>
        <taxon>rosids</taxon>
        <taxon>fabids</taxon>
        <taxon>Oxalidales</taxon>
        <taxon>Cephalotaceae</taxon>
        <taxon>Cephalotus</taxon>
    </lineage>
</organism>
<sequence>MGEVAERMKKKKKKKGRPSLLDLQKRSLKQQQQEQQQQLPNTNFFKNPNSLFLSPNHGRRSTRRNSNPELETNGYDDDDDEDEREQKKHKLLLGLNNSRNDHYLQDSPGPNSASYSDNPEAALKRRKISAAHHGSNQMEEKVLKATDTLNGLLVESGPTTTLPDKKLLVFILERLQKKDTYGVFSEPVDPEELPDYFDIVELPMDFGTVRKKLDGGAYANLEQFEKDILLICSNAMQYNAPDTIYFRQARSMLELAKKDFENLRQESDDSEPPKVVRRGRPPGKTVKKTSEIPFDVVGSDLSSGTTLATGGDNSSWSNAYNLRKVTTSQKFRATDSFAKASNGPQNSEVYGNLSTDLENEFPASVVKAVSKYGKKQIAVDENRRDTYRLSLASGQESSVLTTREGEVKQLIEVGLNSDHGYARSLSQFAAGLGPAIWKIASRKIRSVLPIGLDFGPGWVGESNAVVRQNIIFSGKQKSSNNSVLDDHLSRLLFPTSSCSNTEVANICSLRRREEDTVEPNKGLNYQSELTCLNNRFGGIHCGPSPQVHPEPLSHLDINGFSAGFGFNSPHQMGMARLAPPPGNSALDNAPMHSQVLGMVSSSNPTICSRPIVSENFSRLHSENPSAIGPGSESLRALHVGLAGNSSWQGLSPYNKQDSHVPPPDLNVRFLSPGSPSSSLQIGSPQQPDLALQL</sequence>
<gene>
    <name evidence="5" type="ORF">CFOL_v3_31559</name>
</gene>
<reference evidence="6" key="1">
    <citation type="submission" date="2016-04" db="EMBL/GenBank/DDBJ databases">
        <title>Cephalotus genome sequencing.</title>
        <authorList>
            <person name="Fukushima K."/>
            <person name="Hasebe M."/>
            <person name="Fang X."/>
        </authorList>
    </citation>
    <scope>NUCLEOTIDE SEQUENCE [LARGE SCALE GENOMIC DNA]</scope>
    <source>
        <strain evidence="6">cv. St1</strain>
    </source>
</reference>
<evidence type="ECO:0000256" key="3">
    <source>
        <dbReference type="SAM" id="MobiDB-lite"/>
    </source>
</evidence>
<evidence type="ECO:0000313" key="6">
    <source>
        <dbReference type="Proteomes" id="UP000187406"/>
    </source>
</evidence>
<feature type="region of interest" description="Disordered" evidence="3">
    <location>
        <begin position="650"/>
        <end position="693"/>
    </location>
</feature>
<dbReference type="AlphaFoldDB" id="A0A1Q3D6I1"/>
<dbReference type="FunCoup" id="A0A1Q3D6I1">
    <property type="interactions" value="1515"/>
</dbReference>
<dbReference type="InterPro" id="IPR001487">
    <property type="entry name" value="Bromodomain"/>
</dbReference>